<keyword evidence="3" id="KW-0378">Hydrolase</keyword>
<dbReference type="Gene3D" id="3.90.1570.30">
    <property type="match status" value="1"/>
</dbReference>
<evidence type="ECO:0000313" key="4">
    <source>
        <dbReference type="EMBL" id="NKE18248.1"/>
    </source>
</evidence>
<dbReference type="AlphaFoldDB" id="A0A9X9WJH0"/>
<dbReference type="CDD" id="cd18032">
    <property type="entry name" value="DEXHc_RE_I_III_res"/>
    <property type="match status" value="1"/>
</dbReference>
<dbReference type="CDD" id="cd18799">
    <property type="entry name" value="SF2_C_EcoAI-like"/>
    <property type="match status" value="1"/>
</dbReference>
<comment type="caution">
    <text evidence="3">The sequence shown here is derived from an EMBL/GenBank/DDBJ whole genome shotgun (WGS) entry which is preliminary data.</text>
</comment>
<dbReference type="Pfam" id="PF13643">
    <property type="entry name" value="DUF4145"/>
    <property type="match status" value="1"/>
</dbReference>
<evidence type="ECO:0000313" key="5">
    <source>
        <dbReference type="Proteomes" id="UP000746741"/>
    </source>
</evidence>
<name>A0A9X9WJH0_9PROT</name>
<sequence length="1125" mass="126639">MSQFGFLKTEWPDLHDAAARAEALALADARASAFYARRTLELAVAWLYKADKTLVLPYQDNLSALIHEPSFREAVGPAIFAKARLIKDLGNQAVHSAKPFKQYDALAALKELFHFTFWLVRSYARGAPPPDGLAFDQAKVPRPAAAVAQQTLAQLQKLEAELRAKDEKLAALLADRAHLDAELVRLREEVAAARAAAAARPDTHDYNEAATRDLWIDRLLREAGWDPDAANVREYPVTGMPNAKGEGFVDYVLWGDDGRPLALVEAKATRHDPRKGQQQAKLYADCLERMTGQRPVIFCSNGYEHWIWDDTRYPPREVQGFYKKPELELLIQRRTTRRKLKDAVIDGQIVERPYQTRAIRRIGEAFEDDNLRKALVVMATGAGKTRTVIALADLLMRCNWAKRILFLADRVALVNQAVNAFKAHLPAASPVNLVTDKTAEGRVFVSTYPTMMKLIDEAREDQRRFGAGHFDLIIIDEAHRSVYRKYGAIFDYFDSLLVGLTATPKDEIDRNTYRLFELETGVPTDVYGLDEAVKDGYLVPMKAVSVPLKFVRDGIAYDKLSEEEKEEWDAAEWGEEDGPPDRVEAEAVNKWLFNADTVDKVLQHLMERGQKVAGGDRLGKTIVFAKNHAHAVFIEERFNLAYPHLKGSFARVIDFKVDYAQSLIDDFSAAEKAPHIAISVDMLDTGIDVPEVVNLVFFKLVRSKTKFWQMIGRGTRLRKDLFGPGRHKEFFYVFDFCQNLEFFSQEAAGVEGSVGEGLGAKLFKARLELIGAVDSRVAAGTAHETEPPLRAEAAETLRTEVAAMNLDNFIVRPRRRLVEAYTKPEAWQALDDTARHELAEGLAGLPSETEAEREEAKRFDLLLLNLQLCVLKSEPGFDRLREQVAKIAGALEEQSTIPAIKAELELIQDLQSDAWWEDVTVGMLETARKKLRGLVHLIEVKKRAIIYTDFEDEIGDGVHVEFEKLSVGDSYEQFRRKARHFLLEHENHVAVNKLRMNRPLTPTDLEELERMLGEAGIGTPEDIERAKRDSEGLGLFVRSLVGMDRGAAKAAFAEFLAGKTLRPAQIEFIDIIVEHLTEQGAVKIERLYEPPFTHINDQGVEGVFQGRDVDELVAILRRVRDRAAA</sequence>
<feature type="coiled-coil region" evidence="1">
    <location>
        <begin position="145"/>
        <end position="196"/>
    </location>
</feature>
<reference evidence="4 5" key="2">
    <citation type="submission" date="2020-02" db="EMBL/GenBank/DDBJ databases">
        <authorList>
            <person name="Sun Q."/>
            <person name="Inoue M."/>
        </authorList>
    </citation>
    <scope>NUCLEOTIDE SEQUENCE [LARGE SCALE GENOMIC DNA]</scope>
    <source>
        <strain evidence="4 5">KCTC 22478</strain>
    </source>
</reference>
<evidence type="ECO:0000256" key="1">
    <source>
        <dbReference type="SAM" id="Coils"/>
    </source>
</evidence>
<dbReference type="GO" id="GO:0003677">
    <property type="term" value="F:DNA binding"/>
    <property type="evidence" value="ECO:0007669"/>
    <property type="project" value="InterPro"/>
</dbReference>
<dbReference type="Pfam" id="PF08463">
    <property type="entry name" value="EcoEI_R_C"/>
    <property type="match status" value="1"/>
</dbReference>
<keyword evidence="1" id="KW-0175">Coiled coil</keyword>
<keyword evidence="3" id="KW-0347">Helicase</keyword>
<dbReference type="Pfam" id="PF00271">
    <property type="entry name" value="Helicase_C"/>
    <property type="match status" value="1"/>
</dbReference>
<dbReference type="GO" id="GO:0004386">
    <property type="term" value="F:helicase activity"/>
    <property type="evidence" value="ECO:0007669"/>
    <property type="project" value="UniProtKB-KW"/>
</dbReference>
<dbReference type="GO" id="GO:0005524">
    <property type="term" value="F:ATP binding"/>
    <property type="evidence" value="ECO:0007669"/>
    <property type="project" value="InterPro"/>
</dbReference>
<dbReference type="EMBL" id="JAAEDK010000031">
    <property type="protein sequence ID" value="MBR0660480.1"/>
    <property type="molecule type" value="Genomic_DNA"/>
</dbReference>
<feature type="domain" description="Helicase ATP-binding" evidence="2">
    <location>
        <begin position="365"/>
        <end position="522"/>
    </location>
</feature>
<dbReference type="GO" id="GO:0006304">
    <property type="term" value="P:DNA modification"/>
    <property type="evidence" value="ECO:0007669"/>
    <property type="project" value="InterPro"/>
</dbReference>
<evidence type="ECO:0000259" key="2">
    <source>
        <dbReference type="PROSITE" id="PS51192"/>
    </source>
</evidence>
<dbReference type="Proteomes" id="UP000746741">
    <property type="component" value="Unassembled WGS sequence"/>
</dbReference>
<dbReference type="InterPro" id="IPR027417">
    <property type="entry name" value="P-loop_NTPase"/>
</dbReference>
<dbReference type="RefSeq" id="WP_168042159.1">
    <property type="nucleotide sequence ID" value="NZ_JAAEDK010000031.1"/>
</dbReference>
<protein>
    <submittedName>
        <fullName evidence="3">DEAD/DEAH box helicase family protein</fullName>
    </submittedName>
</protein>
<gene>
    <name evidence="4" type="ORF">GWK15_14945</name>
    <name evidence="3" type="ORF">GXW75_14565</name>
</gene>
<reference evidence="3" key="3">
    <citation type="journal article" date="2021" name="Syst. Appl. Microbiol.">
        <title>Roseomonas hellenica sp. nov., isolated from roots of wild-growing Alkanna tinctoria.</title>
        <authorList>
            <person name="Rat A."/>
            <person name="Naranjo H.D."/>
            <person name="Lebbe L."/>
            <person name="Cnockaert M."/>
            <person name="Krigas N."/>
            <person name="Grigoriadou K."/>
            <person name="Maloupa E."/>
            <person name="Willems A."/>
        </authorList>
    </citation>
    <scope>NUCLEOTIDE SEQUENCE</scope>
    <source>
        <strain evidence="3">LMG 31161</strain>
    </source>
</reference>
<proteinExistence type="predicted"/>
<dbReference type="InterPro" id="IPR013670">
    <property type="entry name" value="EcoEI_R_C_dom"/>
</dbReference>
<evidence type="ECO:0000313" key="3">
    <source>
        <dbReference type="EMBL" id="MBR0660480.1"/>
    </source>
</evidence>
<dbReference type="Proteomes" id="UP001138708">
    <property type="component" value="Unassembled WGS sequence"/>
</dbReference>
<dbReference type="GO" id="GO:0016787">
    <property type="term" value="F:hydrolase activity"/>
    <property type="evidence" value="ECO:0007669"/>
    <property type="project" value="InterPro"/>
</dbReference>
<dbReference type="InterPro" id="IPR050742">
    <property type="entry name" value="Helicase_Restrict-Modif_Enz"/>
</dbReference>
<evidence type="ECO:0000313" key="6">
    <source>
        <dbReference type="Proteomes" id="UP001138708"/>
    </source>
</evidence>
<dbReference type="InterPro" id="IPR006935">
    <property type="entry name" value="Helicase/UvrB_N"/>
</dbReference>
<keyword evidence="3" id="KW-0547">Nucleotide-binding</keyword>
<reference evidence="3" key="1">
    <citation type="submission" date="2020-01" db="EMBL/GenBank/DDBJ databases">
        <authorList>
            <person name="Rat A."/>
        </authorList>
    </citation>
    <scope>NUCLEOTIDE SEQUENCE</scope>
    <source>
        <strain evidence="3">LMG 31161</strain>
    </source>
</reference>
<dbReference type="InterPro" id="IPR014001">
    <property type="entry name" value="Helicase_ATP-bd"/>
</dbReference>
<dbReference type="GO" id="GO:0005829">
    <property type="term" value="C:cytosol"/>
    <property type="evidence" value="ECO:0007669"/>
    <property type="project" value="TreeGrafter"/>
</dbReference>
<dbReference type="Gene3D" id="3.40.50.300">
    <property type="entry name" value="P-loop containing nucleotide triphosphate hydrolases"/>
    <property type="match status" value="2"/>
</dbReference>
<dbReference type="SMART" id="SM00487">
    <property type="entry name" value="DEXDc"/>
    <property type="match status" value="1"/>
</dbReference>
<dbReference type="PROSITE" id="PS51192">
    <property type="entry name" value="HELICASE_ATP_BIND_1"/>
    <property type="match status" value="1"/>
</dbReference>
<organism evidence="3 6">
    <name type="scientific">Neoroseomonas oryzicola</name>
    <dbReference type="NCBI Taxonomy" id="535904"/>
    <lineage>
        <taxon>Bacteria</taxon>
        <taxon>Pseudomonadati</taxon>
        <taxon>Pseudomonadota</taxon>
        <taxon>Alphaproteobacteria</taxon>
        <taxon>Acetobacterales</taxon>
        <taxon>Acetobacteraceae</taxon>
        <taxon>Neoroseomonas</taxon>
    </lineage>
</organism>
<dbReference type="Pfam" id="PF04851">
    <property type="entry name" value="ResIII"/>
    <property type="match status" value="1"/>
</dbReference>
<dbReference type="SUPFAM" id="SSF52540">
    <property type="entry name" value="P-loop containing nucleoside triphosphate hydrolases"/>
    <property type="match status" value="2"/>
</dbReference>
<dbReference type="InterPro" id="IPR025285">
    <property type="entry name" value="DUF4145"/>
</dbReference>
<dbReference type="EMBL" id="JAAVUP010000004">
    <property type="protein sequence ID" value="NKE18248.1"/>
    <property type="molecule type" value="Genomic_DNA"/>
</dbReference>
<dbReference type="PANTHER" id="PTHR47396:SF1">
    <property type="entry name" value="ATP-DEPENDENT HELICASE IRC3-RELATED"/>
    <property type="match status" value="1"/>
</dbReference>
<dbReference type="PANTHER" id="PTHR47396">
    <property type="entry name" value="TYPE I RESTRICTION ENZYME ECOKI R PROTEIN"/>
    <property type="match status" value="1"/>
</dbReference>
<dbReference type="InterPro" id="IPR001650">
    <property type="entry name" value="Helicase_C-like"/>
</dbReference>
<keyword evidence="3" id="KW-0067">ATP-binding</keyword>
<keyword evidence="5" id="KW-1185">Reference proteome</keyword>
<accession>A0A9X9WJH0</accession>